<feature type="compositionally biased region" description="Pro residues" evidence="1">
    <location>
        <begin position="100"/>
        <end position="120"/>
    </location>
</feature>
<keyword evidence="2" id="KW-0732">Signal</keyword>
<feature type="region of interest" description="Disordered" evidence="1">
    <location>
        <begin position="82"/>
        <end position="120"/>
    </location>
</feature>
<name>A0A7X1G1J9_9SPHN</name>
<evidence type="ECO:0000256" key="1">
    <source>
        <dbReference type="SAM" id="MobiDB-lite"/>
    </source>
</evidence>
<feature type="signal peptide" evidence="2">
    <location>
        <begin position="1"/>
        <end position="32"/>
    </location>
</feature>
<organism evidence="3 4">
    <name type="scientific">Novosphingobium piscinae</name>
    <dbReference type="NCBI Taxonomy" id="1507448"/>
    <lineage>
        <taxon>Bacteria</taxon>
        <taxon>Pseudomonadati</taxon>
        <taxon>Pseudomonadota</taxon>
        <taxon>Alphaproteobacteria</taxon>
        <taxon>Sphingomonadales</taxon>
        <taxon>Sphingomonadaceae</taxon>
        <taxon>Novosphingobium</taxon>
    </lineage>
</organism>
<feature type="chain" id="PRO_5030518345" evidence="2">
    <location>
        <begin position="33"/>
        <end position="120"/>
    </location>
</feature>
<dbReference type="RefSeq" id="WP_185680113.1">
    <property type="nucleotide sequence ID" value="NZ_JACLAX010000016.1"/>
</dbReference>
<gene>
    <name evidence="3" type="ORF">H7F53_13940</name>
</gene>
<evidence type="ECO:0000313" key="3">
    <source>
        <dbReference type="EMBL" id="MBC2670252.1"/>
    </source>
</evidence>
<reference evidence="3 4" key="1">
    <citation type="submission" date="2020-08" db="EMBL/GenBank/DDBJ databases">
        <title>The genome sequence of type strain Novosphingobium piscinae KCTC 42194.</title>
        <authorList>
            <person name="Liu Y."/>
        </authorList>
    </citation>
    <scope>NUCLEOTIDE SEQUENCE [LARGE SCALE GENOMIC DNA]</scope>
    <source>
        <strain evidence="3 4">KCTC 42194</strain>
    </source>
</reference>
<comment type="caution">
    <text evidence="3">The sequence shown here is derived from an EMBL/GenBank/DDBJ whole genome shotgun (WGS) entry which is preliminary data.</text>
</comment>
<dbReference type="AlphaFoldDB" id="A0A7X1G1J9"/>
<evidence type="ECO:0000256" key="2">
    <source>
        <dbReference type="SAM" id="SignalP"/>
    </source>
</evidence>
<dbReference type="EMBL" id="JACLAX010000016">
    <property type="protein sequence ID" value="MBC2670252.1"/>
    <property type="molecule type" value="Genomic_DNA"/>
</dbReference>
<accession>A0A7X1G1J9</accession>
<sequence length="120" mass="12587">MSLPAVPCALRRRLFAGLALLLLAAACLQALAPVSAPFTPQRGSAFSAATVDVALARAQQAEAQPGLAMPLPPRPYAMPRPLAREAAARQPQPWMRPRSTGPPPFPYLPPSAGPRAPPHA</sequence>
<proteinExistence type="predicted"/>
<protein>
    <submittedName>
        <fullName evidence="3">Uncharacterized protein</fullName>
    </submittedName>
</protein>
<keyword evidence="4" id="KW-1185">Reference proteome</keyword>
<evidence type="ECO:0000313" key="4">
    <source>
        <dbReference type="Proteomes" id="UP000551327"/>
    </source>
</evidence>
<dbReference type="Proteomes" id="UP000551327">
    <property type="component" value="Unassembled WGS sequence"/>
</dbReference>